<protein>
    <submittedName>
        <fullName evidence="1">Putative transmembrane protein</fullName>
    </submittedName>
</protein>
<accession>A0A481Z242</accession>
<name>A0A481Z242_9VIRU</name>
<keyword evidence="1" id="KW-0812">Transmembrane</keyword>
<dbReference type="EMBL" id="MK500440">
    <property type="protein sequence ID" value="QBK89766.1"/>
    <property type="molecule type" value="Genomic_DNA"/>
</dbReference>
<evidence type="ECO:0000313" key="1">
    <source>
        <dbReference type="EMBL" id="QBK89766.1"/>
    </source>
</evidence>
<keyword evidence="1" id="KW-0472">Membrane</keyword>
<gene>
    <name evidence="1" type="ORF">LCPAC101_00490</name>
</gene>
<reference evidence="1" key="1">
    <citation type="journal article" date="2019" name="MBio">
        <title>Virus Genomes from Deep Sea Sediments Expand the Ocean Megavirome and Support Independent Origins of Viral Gigantism.</title>
        <authorList>
            <person name="Backstrom D."/>
            <person name="Yutin N."/>
            <person name="Jorgensen S.L."/>
            <person name="Dharamshi J."/>
            <person name="Homa F."/>
            <person name="Zaremba-Niedwiedzka K."/>
            <person name="Spang A."/>
            <person name="Wolf Y.I."/>
            <person name="Koonin E.V."/>
            <person name="Ettema T.J."/>
        </authorList>
    </citation>
    <scope>NUCLEOTIDE SEQUENCE</scope>
</reference>
<sequence>MSQKEINNNIIFNISSIIHDDDIDMLKEYLLVIPIDKFGRLFRTTILHDLLVECYDYDRPEMAKTILDYFSSPYYNIEDFAPAPPMSLYTSLYLESQFNSNLLIFISQQYSQYSFVRCIDELSFIDNNPSIPMAINKLFNVYGEYPLNALLNILDGIPKTQVLIRNVLRDKIRKVNNYADLPPYMVSTSILVSESMIDYSEIQGRMYKYKNILPPIDELARMIYNSMVSYGFMYENEQILIEKLIFILASVPYEKKVIMAEQAIGQLSHMDKKDRDQYKYNIDYDKMIFRLFGPANPFYSLTNTEGIDLMSPRMLEYTDGEITEDPTGETDAQTISSDWFTGSCMQCDLRIRRRWHAIRIPYSFGSWKGCYCSWSCAHDYLLHNYENPKYELILVEIYRELFEDPNSGYDILDRVPDNEYNKYLSKISKNTNTTNVVIKDNISHNIPRLDKVVHGDNTDSLKYITNELPLAIAL</sequence>
<proteinExistence type="predicted"/>
<organism evidence="1">
    <name type="scientific">Pithovirus LCPAC101</name>
    <dbReference type="NCBI Taxonomy" id="2506586"/>
    <lineage>
        <taxon>Viruses</taxon>
        <taxon>Pithoviruses</taxon>
    </lineage>
</organism>